<dbReference type="AlphaFoldDB" id="A0A268P2M6"/>
<protein>
    <submittedName>
        <fullName evidence="1">Uncharacterized protein</fullName>
    </submittedName>
</protein>
<organism evidence="1 2">
    <name type="scientific">Shouchella clausii</name>
    <name type="common">Alkalihalobacillus clausii</name>
    <dbReference type="NCBI Taxonomy" id="79880"/>
    <lineage>
        <taxon>Bacteria</taxon>
        <taxon>Bacillati</taxon>
        <taxon>Bacillota</taxon>
        <taxon>Bacilli</taxon>
        <taxon>Bacillales</taxon>
        <taxon>Bacillaceae</taxon>
        <taxon>Shouchella</taxon>
    </lineage>
</organism>
<reference evidence="1 2" key="1">
    <citation type="submission" date="2017-07" db="EMBL/GenBank/DDBJ databases">
        <title>Isolation and whole genome analysis of endospore-forming bacteria from heroin.</title>
        <authorList>
            <person name="Kalinowski J."/>
            <person name="Ahrens B."/>
            <person name="Al-Dilaimi A."/>
            <person name="Winkler A."/>
            <person name="Wibberg D."/>
            <person name="Schleenbecker U."/>
            <person name="Ruckert C."/>
            <person name="Wolfel R."/>
            <person name="Grass G."/>
        </authorList>
    </citation>
    <scope>NUCLEOTIDE SEQUENCE [LARGE SCALE GENOMIC DNA]</scope>
    <source>
        <strain evidence="1 2">7539</strain>
    </source>
</reference>
<evidence type="ECO:0000313" key="2">
    <source>
        <dbReference type="Proteomes" id="UP000216207"/>
    </source>
</evidence>
<accession>A0A268P2M6</accession>
<sequence>MKRKLLLRIALVLIAFYLYILGLLHLFPIWVAVPLLFIALFCLFRPLKKKPRFKGYRPR</sequence>
<evidence type="ECO:0000313" key="1">
    <source>
        <dbReference type="EMBL" id="PAE89555.1"/>
    </source>
</evidence>
<dbReference type="RefSeq" id="WP_035201757.1">
    <property type="nucleotide sequence ID" value="NZ_BOQQ01000002.1"/>
</dbReference>
<dbReference type="EMBL" id="NPCC01000008">
    <property type="protein sequence ID" value="PAE89555.1"/>
    <property type="molecule type" value="Genomic_DNA"/>
</dbReference>
<proteinExistence type="predicted"/>
<comment type="caution">
    <text evidence="1">The sequence shown here is derived from an EMBL/GenBank/DDBJ whole genome shotgun (WGS) entry which is preliminary data.</text>
</comment>
<name>A0A268P2M6_SHOCL</name>
<dbReference type="Proteomes" id="UP000216207">
    <property type="component" value="Unassembled WGS sequence"/>
</dbReference>
<gene>
    <name evidence="1" type="ORF">CHH72_07915</name>
</gene>